<dbReference type="EMBL" id="JADQDQ010000007">
    <property type="protein sequence ID" value="MBF9238735.1"/>
    <property type="molecule type" value="Genomic_DNA"/>
</dbReference>
<evidence type="ECO:0000256" key="3">
    <source>
        <dbReference type="ARBA" id="ARBA00022840"/>
    </source>
</evidence>
<dbReference type="PROSITE" id="PS00329">
    <property type="entry name" value="HSP70_2"/>
    <property type="match status" value="1"/>
</dbReference>
<dbReference type="RefSeq" id="WP_196283115.1">
    <property type="nucleotide sequence ID" value="NZ_JADQDQ010000007.1"/>
</dbReference>
<evidence type="ECO:0000256" key="2">
    <source>
        <dbReference type="ARBA" id="ARBA00022741"/>
    </source>
</evidence>
<dbReference type="PRINTS" id="PR00301">
    <property type="entry name" value="HEATSHOCK70"/>
</dbReference>
<dbReference type="PROSITE" id="PS00297">
    <property type="entry name" value="HSP70_1"/>
    <property type="match status" value="1"/>
</dbReference>
<comment type="caution">
    <text evidence="5">The sequence shown here is derived from an EMBL/GenBank/DDBJ whole genome shotgun (WGS) entry which is preliminary data.</text>
</comment>
<organism evidence="5 6">
    <name type="scientific">Hymenobacter jeongseonensis</name>
    <dbReference type="NCBI Taxonomy" id="2791027"/>
    <lineage>
        <taxon>Bacteria</taxon>
        <taxon>Pseudomonadati</taxon>
        <taxon>Bacteroidota</taxon>
        <taxon>Cytophagia</taxon>
        <taxon>Cytophagales</taxon>
        <taxon>Hymenobacteraceae</taxon>
        <taxon>Hymenobacter</taxon>
    </lineage>
</organism>
<keyword evidence="3 4" id="KW-0067">ATP-binding</keyword>
<dbReference type="Gene3D" id="3.90.640.10">
    <property type="entry name" value="Actin, Chain A, domain 4"/>
    <property type="match status" value="1"/>
</dbReference>
<reference evidence="5 6" key="1">
    <citation type="submission" date="2020-11" db="EMBL/GenBank/DDBJ databases">
        <authorList>
            <person name="Kim M.K."/>
        </authorList>
    </citation>
    <scope>NUCLEOTIDE SEQUENCE [LARGE SCALE GENOMIC DNA]</scope>
    <source>
        <strain evidence="5 6">BT683</strain>
    </source>
</reference>
<evidence type="ECO:0000313" key="6">
    <source>
        <dbReference type="Proteomes" id="UP000597617"/>
    </source>
</evidence>
<sequence>MATVAINLATGTFQQEEIIVGIDLGTTNSLVAYVHPDSRQPVAINDQGRGSIVPSVVHFPADGAEPVVGTEAREFLLTDPQRTIYSVKRLLGKSYRDLGNHADQLGYKVIDDNSESLVKIRVEDRFYSPIELSADILKELRARAEHALKTPVNRAVITVPAYFNDSQRQATRDAGRLAGLEVLRIVNEPTAAALAYGIGLDPSDEKTVAVYDLGGGTFDISILRIQQGIFEVLSTNGDTYLGGDDFDRVVAEYWTSAFQLPAAFRSNPHLQQQLRLAAEMAKKYLSQHDDFTTHLTDEAGQNIAVMLTRAQFNDLIRPLVDRTIAACRQALQDSTLAATDLDAVLLVGGSTRVPLVYDAVSAFFGQPANNSLNPDEVVALGAAIQADILAGNRRDVLLLDVTPLTLGIETLGGLLDPIIPRNSKIPTKAGRQYTTSIDGQVNLKIAVYQGERDLVSQNRKLGEFVLTGIPAMPAGLPKVDVNFLLNADGILQVEAIELRSNTRQQVEIKPQYGLTDEQVEQMLMDSLVNAKEDVAARLLIEARTAAEQLLYQVGNFTKKNRQHLTEEELTATEAQVGKVRSALAGPERDPILKAMDELDELTRPYAERVMNISIQQAMAGKKIG</sequence>
<comment type="similarity">
    <text evidence="1 4">Belongs to the heat shock protein 70 family.</text>
</comment>
<dbReference type="SUPFAM" id="SSF100934">
    <property type="entry name" value="Heat shock protein 70kD (HSP70), C-terminal subdomain"/>
    <property type="match status" value="1"/>
</dbReference>
<dbReference type="InterPro" id="IPR043129">
    <property type="entry name" value="ATPase_NBD"/>
</dbReference>
<dbReference type="Gene3D" id="1.20.1270.10">
    <property type="match status" value="1"/>
</dbReference>
<dbReference type="NCBIfam" id="NF003520">
    <property type="entry name" value="PRK05183.1"/>
    <property type="match status" value="1"/>
</dbReference>
<dbReference type="InterPro" id="IPR029047">
    <property type="entry name" value="HSP70_peptide-bd_sf"/>
</dbReference>
<dbReference type="Proteomes" id="UP000597617">
    <property type="component" value="Unassembled WGS sequence"/>
</dbReference>
<evidence type="ECO:0000256" key="1">
    <source>
        <dbReference type="ARBA" id="ARBA00007381"/>
    </source>
</evidence>
<dbReference type="InterPro" id="IPR029048">
    <property type="entry name" value="HSP70_C_sf"/>
</dbReference>
<dbReference type="SUPFAM" id="SSF100920">
    <property type="entry name" value="Heat shock protein 70kD (HSP70), peptide-binding domain"/>
    <property type="match status" value="1"/>
</dbReference>
<proteinExistence type="inferred from homology"/>
<dbReference type="InterPro" id="IPR013126">
    <property type="entry name" value="Hsp_70_fam"/>
</dbReference>
<dbReference type="Gene3D" id="2.60.34.10">
    <property type="entry name" value="Substrate Binding Domain Of DNAk, Chain A, domain 1"/>
    <property type="match status" value="1"/>
</dbReference>
<accession>A0ABS0IK39</accession>
<dbReference type="SUPFAM" id="SSF53067">
    <property type="entry name" value="Actin-like ATPase domain"/>
    <property type="match status" value="2"/>
</dbReference>
<dbReference type="Pfam" id="PF00012">
    <property type="entry name" value="HSP70"/>
    <property type="match status" value="1"/>
</dbReference>
<dbReference type="Gene3D" id="3.30.420.40">
    <property type="match status" value="2"/>
</dbReference>
<name>A0ABS0IK39_9BACT</name>
<dbReference type="InterPro" id="IPR018181">
    <property type="entry name" value="Heat_shock_70_CS"/>
</dbReference>
<gene>
    <name evidence="5" type="primary">hscA</name>
    <name evidence="5" type="ORF">I2I05_15120</name>
</gene>
<evidence type="ECO:0000313" key="5">
    <source>
        <dbReference type="EMBL" id="MBF9238735.1"/>
    </source>
</evidence>
<keyword evidence="2 4" id="KW-0547">Nucleotide-binding</keyword>
<dbReference type="PANTHER" id="PTHR19375">
    <property type="entry name" value="HEAT SHOCK PROTEIN 70KDA"/>
    <property type="match status" value="1"/>
</dbReference>
<evidence type="ECO:0000256" key="4">
    <source>
        <dbReference type="RuleBase" id="RU003322"/>
    </source>
</evidence>
<keyword evidence="6" id="KW-1185">Reference proteome</keyword>
<protein>
    <submittedName>
        <fullName evidence="5">Fe-S protein assembly chaperone HscA</fullName>
    </submittedName>
</protein>
<dbReference type="PROSITE" id="PS01036">
    <property type="entry name" value="HSP70_3"/>
    <property type="match status" value="1"/>
</dbReference>